<dbReference type="PANTHER" id="PTHR34698:SF2">
    <property type="entry name" value="5-OXOPROLINASE SUBUNIT B"/>
    <property type="match status" value="1"/>
</dbReference>
<evidence type="ECO:0000313" key="5">
    <source>
        <dbReference type="EMBL" id="GCL64693.1"/>
    </source>
</evidence>
<accession>A0A480ATH7</accession>
<evidence type="ECO:0000256" key="1">
    <source>
        <dbReference type="ARBA" id="ARBA00022741"/>
    </source>
</evidence>
<sequence>MAARPDVRLLDAGDSAVTLEFGSQITPALVARVAAAEQALDAARARGLLPGVVETVPTFRSLTVLYDPLVTRRAVLDAQLHALLADAGQAAPAQARHWRLPVCYGGDFGADLDAVAAATGLSPEAVVQQHAATPFTVYMLGFMPGFPFMGQLPDALSVPRRREPRVRVPAGSVAITGPLSCIYPWESPGGWNLLGRCPVPLFDAAAANPVLLAPGDHIQFEPVSADRLAALDADLRAGRLMPHSFLQAD</sequence>
<dbReference type="SUPFAM" id="SSF50891">
    <property type="entry name" value="Cyclophilin-like"/>
    <property type="match status" value="1"/>
</dbReference>
<evidence type="ECO:0000313" key="6">
    <source>
        <dbReference type="Proteomes" id="UP000301751"/>
    </source>
</evidence>
<evidence type="ECO:0000259" key="4">
    <source>
        <dbReference type="SMART" id="SM00796"/>
    </source>
</evidence>
<feature type="domain" description="Carboxyltransferase" evidence="4">
    <location>
        <begin position="7"/>
        <end position="212"/>
    </location>
</feature>
<dbReference type="GO" id="GO:0016787">
    <property type="term" value="F:hydrolase activity"/>
    <property type="evidence" value="ECO:0007669"/>
    <property type="project" value="UniProtKB-KW"/>
</dbReference>
<dbReference type="GO" id="GO:0005524">
    <property type="term" value="F:ATP binding"/>
    <property type="evidence" value="ECO:0007669"/>
    <property type="project" value="UniProtKB-KW"/>
</dbReference>
<keyword evidence="1" id="KW-0547">Nucleotide-binding</keyword>
<dbReference type="EMBL" id="BJCL01000010">
    <property type="protein sequence ID" value="GCL64693.1"/>
    <property type="molecule type" value="Genomic_DNA"/>
</dbReference>
<dbReference type="RefSeq" id="WP_228027182.1">
    <property type="nucleotide sequence ID" value="NZ_BJCL01000010.1"/>
</dbReference>
<keyword evidence="2 5" id="KW-0378">Hydrolase</keyword>
<comment type="caution">
    <text evidence="5">The sequence shown here is derived from an EMBL/GenBank/DDBJ whole genome shotgun (WGS) entry which is preliminary data.</text>
</comment>
<dbReference type="Gene3D" id="3.30.1360.40">
    <property type="match status" value="1"/>
</dbReference>
<dbReference type="AlphaFoldDB" id="A0A480ATH7"/>
<dbReference type="InterPro" id="IPR003833">
    <property type="entry name" value="CT_C_D"/>
</dbReference>
<gene>
    <name evidence="5" type="ORF">AQPW35_37740</name>
</gene>
<dbReference type="SMART" id="SM00796">
    <property type="entry name" value="AHS1"/>
    <property type="match status" value="1"/>
</dbReference>
<dbReference type="Proteomes" id="UP000301751">
    <property type="component" value="Unassembled WGS sequence"/>
</dbReference>
<dbReference type="Pfam" id="PF02682">
    <property type="entry name" value="CT_C_D"/>
    <property type="match status" value="1"/>
</dbReference>
<protein>
    <submittedName>
        <fullName evidence="5">Allophanate hydrolase</fullName>
    </submittedName>
</protein>
<dbReference type="InterPro" id="IPR010016">
    <property type="entry name" value="PxpB"/>
</dbReference>
<name>A0A480ATH7_9BURK</name>
<reference evidence="6" key="1">
    <citation type="submission" date="2019-03" db="EMBL/GenBank/DDBJ databases">
        <title>Aquabacterium pictum sp.nov., the first bacteriochlorophyll a-containing freshwater bacterium in the genus Aquabacterium of the class Betaproteobacteria.</title>
        <authorList>
            <person name="Hirose S."/>
            <person name="Tank M."/>
            <person name="Hara E."/>
            <person name="Tamaki H."/>
            <person name="Takaichi S."/>
            <person name="Haruta S."/>
            <person name="Hanada S."/>
        </authorList>
    </citation>
    <scope>NUCLEOTIDE SEQUENCE [LARGE SCALE GENOMIC DNA]</scope>
    <source>
        <strain evidence="6">W35</strain>
    </source>
</reference>
<keyword evidence="3" id="KW-0067">ATP-binding</keyword>
<keyword evidence="6" id="KW-1185">Reference proteome</keyword>
<dbReference type="NCBIfam" id="TIGR00370">
    <property type="entry name" value="5-oxoprolinase subunit PxpB"/>
    <property type="match status" value="1"/>
</dbReference>
<dbReference type="Gene3D" id="2.40.100.10">
    <property type="entry name" value="Cyclophilin-like"/>
    <property type="match status" value="1"/>
</dbReference>
<dbReference type="InterPro" id="IPR029000">
    <property type="entry name" value="Cyclophilin-like_dom_sf"/>
</dbReference>
<evidence type="ECO:0000256" key="3">
    <source>
        <dbReference type="ARBA" id="ARBA00022840"/>
    </source>
</evidence>
<dbReference type="SUPFAM" id="SSF160467">
    <property type="entry name" value="PH0987 N-terminal domain-like"/>
    <property type="match status" value="1"/>
</dbReference>
<dbReference type="PANTHER" id="PTHR34698">
    <property type="entry name" value="5-OXOPROLINASE SUBUNIT B"/>
    <property type="match status" value="1"/>
</dbReference>
<organism evidence="5 6">
    <name type="scientific">Pseudaquabacterium pictum</name>
    <dbReference type="NCBI Taxonomy" id="2315236"/>
    <lineage>
        <taxon>Bacteria</taxon>
        <taxon>Pseudomonadati</taxon>
        <taxon>Pseudomonadota</taxon>
        <taxon>Betaproteobacteria</taxon>
        <taxon>Burkholderiales</taxon>
        <taxon>Sphaerotilaceae</taxon>
        <taxon>Pseudaquabacterium</taxon>
    </lineage>
</organism>
<evidence type="ECO:0000256" key="2">
    <source>
        <dbReference type="ARBA" id="ARBA00022801"/>
    </source>
</evidence>
<proteinExistence type="predicted"/>